<dbReference type="STRING" id="1802579.A2310_03140"/>
<dbReference type="AlphaFoldDB" id="A0A1F4SLZ2"/>
<dbReference type="CDD" id="cd02142">
    <property type="entry name" value="McbC_SagB-like_oxidoreductase"/>
    <property type="match status" value="1"/>
</dbReference>
<sequence>MLRGWYLFIAVILLCNVAAAETIELPNPKTKGTISVEEAIQKRRSSRAFLTTALTKDQISQLLWACQGITDQDWKLRAAPSAGALYPLEIYLANKDGVFHYLPMENKLNLIIKGDKRPNISRGALTQTFIEDAPISIIITAVYRRTQSKFGIRSERYVDFEAGHAAQNILLEAQALGLSAVPIGSFWDDVISSILELPPDHDPLYIIPIGYEKNEG</sequence>
<dbReference type="PANTHER" id="PTHR43745:SF2">
    <property type="entry name" value="NITROREDUCTASE MJ1384-RELATED"/>
    <property type="match status" value="1"/>
</dbReference>
<evidence type="ECO:0000259" key="1">
    <source>
        <dbReference type="Pfam" id="PF00881"/>
    </source>
</evidence>
<organism evidence="2 3">
    <name type="scientific">candidate division WOR-1 bacterium RIFOXYB2_FULL_37_13</name>
    <dbReference type="NCBI Taxonomy" id="1802579"/>
    <lineage>
        <taxon>Bacteria</taxon>
        <taxon>Bacillati</taxon>
        <taxon>Saganbacteria</taxon>
    </lineage>
</organism>
<dbReference type="Gene3D" id="3.40.109.10">
    <property type="entry name" value="NADH Oxidase"/>
    <property type="match status" value="1"/>
</dbReference>
<name>A0A1F4SLZ2_UNCSA</name>
<dbReference type="GO" id="GO:0016491">
    <property type="term" value="F:oxidoreductase activity"/>
    <property type="evidence" value="ECO:0007669"/>
    <property type="project" value="InterPro"/>
</dbReference>
<comment type="caution">
    <text evidence="2">The sequence shown here is derived from an EMBL/GenBank/DDBJ whole genome shotgun (WGS) entry which is preliminary data.</text>
</comment>
<dbReference type="InterPro" id="IPR020051">
    <property type="entry name" value="SagB-type_dehydrogenase"/>
</dbReference>
<dbReference type="InterPro" id="IPR052544">
    <property type="entry name" value="Bacteriocin_Proc_Enz"/>
</dbReference>
<dbReference type="SUPFAM" id="SSF55469">
    <property type="entry name" value="FMN-dependent nitroreductase-like"/>
    <property type="match status" value="1"/>
</dbReference>
<dbReference type="Pfam" id="PF00881">
    <property type="entry name" value="Nitroreductase"/>
    <property type="match status" value="1"/>
</dbReference>
<proteinExistence type="predicted"/>
<feature type="domain" description="Nitroreductase" evidence="1">
    <location>
        <begin position="40"/>
        <end position="211"/>
    </location>
</feature>
<evidence type="ECO:0000313" key="3">
    <source>
        <dbReference type="Proteomes" id="UP000178417"/>
    </source>
</evidence>
<dbReference type="InterPro" id="IPR029479">
    <property type="entry name" value="Nitroreductase"/>
</dbReference>
<gene>
    <name evidence="2" type="ORF">A2310_03140</name>
</gene>
<protein>
    <recommendedName>
        <fullName evidence="1">Nitroreductase domain-containing protein</fullName>
    </recommendedName>
</protein>
<dbReference type="PANTHER" id="PTHR43745">
    <property type="entry name" value="NITROREDUCTASE MJ1384-RELATED"/>
    <property type="match status" value="1"/>
</dbReference>
<dbReference type="EMBL" id="MEUB01000041">
    <property type="protein sequence ID" value="OGC21478.1"/>
    <property type="molecule type" value="Genomic_DNA"/>
</dbReference>
<dbReference type="InterPro" id="IPR000415">
    <property type="entry name" value="Nitroreductase-like"/>
</dbReference>
<accession>A0A1F4SLZ2</accession>
<evidence type="ECO:0000313" key="2">
    <source>
        <dbReference type="EMBL" id="OGC21478.1"/>
    </source>
</evidence>
<dbReference type="NCBIfam" id="TIGR03605">
    <property type="entry name" value="antibiot_sagB"/>
    <property type="match status" value="1"/>
</dbReference>
<dbReference type="Proteomes" id="UP000178417">
    <property type="component" value="Unassembled WGS sequence"/>
</dbReference>
<reference evidence="2 3" key="1">
    <citation type="journal article" date="2016" name="Nat. Commun.">
        <title>Thousands of microbial genomes shed light on interconnected biogeochemical processes in an aquifer system.</title>
        <authorList>
            <person name="Anantharaman K."/>
            <person name="Brown C.T."/>
            <person name="Hug L.A."/>
            <person name="Sharon I."/>
            <person name="Castelle C.J."/>
            <person name="Probst A.J."/>
            <person name="Thomas B.C."/>
            <person name="Singh A."/>
            <person name="Wilkins M.J."/>
            <person name="Karaoz U."/>
            <person name="Brodie E.L."/>
            <person name="Williams K.H."/>
            <person name="Hubbard S.S."/>
            <person name="Banfield J.F."/>
        </authorList>
    </citation>
    <scope>NUCLEOTIDE SEQUENCE [LARGE SCALE GENOMIC DNA]</scope>
</reference>